<evidence type="ECO:0000313" key="7">
    <source>
        <dbReference type="EMBL" id="AWB84632.1"/>
    </source>
</evidence>
<protein>
    <submittedName>
        <fullName evidence="7">Uncharacterized protein</fullName>
    </submittedName>
</protein>
<dbReference type="SUPFAM" id="SSF103473">
    <property type="entry name" value="MFS general substrate transporter"/>
    <property type="match status" value="1"/>
</dbReference>
<dbReference type="Gene3D" id="1.20.1250.20">
    <property type="entry name" value="MFS general substrate transporter like domains"/>
    <property type="match status" value="1"/>
</dbReference>
<accession>A0A2S0WG19</accession>
<dbReference type="CDD" id="cd17321">
    <property type="entry name" value="MFS_MMR_MDR_like"/>
    <property type="match status" value="1"/>
</dbReference>
<dbReference type="Gene3D" id="1.20.1720.10">
    <property type="entry name" value="Multidrug resistance protein D"/>
    <property type="match status" value="1"/>
</dbReference>
<dbReference type="Pfam" id="PF07690">
    <property type="entry name" value="MFS_1"/>
    <property type="match status" value="1"/>
</dbReference>
<dbReference type="OrthoDB" id="9781469at2"/>
<evidence type="ECO:0000256" key="4">
    <source>
        <dbReference type="ARBA" id="ARBA00022692"/>
    </source>
</evidence>
<keyword evidence="4" id="KW-0812">Transmembrane</keyword>
<evidence type="ECO:0000256" key="1">
    <source>
        <dbReference type="ARBA" id="ARBA00004651"/>
    </source>
</evidence>
<dbReference type="Proteomes" id="UP000244754">
    <property type="component" value="Chromosome"/>
</dbReference>
<keyword evidence="5" id="KW-1133">Transmembrane helix</keyword>
<evidence type="ECO:0000256" key="2">
    <source>
        <dbReference type="ARBA" id="ARBA00022448"/>
    </source>
</evidence>
<dbReference type="AlphaFoldDB" id="A0A2S0WG19"/>
<keyword evidence="3" id="KW-1003">Cell membrane</keyword>
<dbReference type="InterPro" id="IPR036259">
    <property type="entry name" value="MFS_trans_sf"/>
</dbReference>
<sequence>MRWGLLAVLSAGLLLIGLDNSILYTAMPTIAQQLGTSPQQDLWIINAYPLAVAALMLGTGPLGDRYGHALLFSIGLIAFGVASVCCAAAPTPELLIAARGLLGVAAAVMMPPTLALIQQTFVNARERNTAVGIWASASTVGAAAGPVVAGLLLERFWWGSIFLVNVPIVAAALAALAFIRPRNLHRPGSLIDAPSVALSALTLICFTLALKGQPLFAVPAVAGGWLFGRRQARLERPLLRLDLFANRTLTGGVVAAGFAYLGVASVEYLATQRFQTVAGLSPLEAGALVALVVVAALPSSILAGALLHRTGYLPPIVGGSLLAAAGVALAALNVDHTPTFLAAMLCLGAGTGGAFSAASTAIISAAPPHHEGMAAGVEEVTYELGALVGVAFIGTCAATLGAHLTERGLEPAEATDAAFAASLGAVAAILAATAAASAWLFARR</sequence>
<evidence type="ECO:0000313" key="8">
    <source>
        <dbReference type="Proteomes" id="UP000244754"/>
    </source>
</evidence>
<dbReference type="RefSeq" id="WP_108404640.1">
    <property type="nucleotide sequence ID" value="NZ_CP026948.1"/>
</dbReference>
<keyword evidence="8" id="KW-1185">Reference proteome</keyword>
<keyword evidence="6" id="KW-0472">Membrane</keyword>
<dbReference type="GO" id="GO:0022857">
    <property type="term" value="F:transmembrane transporter activity"/>
    <property type="evidence" value="ECO:0007669"/>
    <property type="project" value="InterPro"/>
</dbReference>
<reference evidence="8" key="1">
    <citation type="submission" date="2018-01" db="EMBL/GenBank/DDBJ databases">
        <authorList>
            <person name="Li J."/>
        </authorList>
    </citation>
    <scope>NUCLEOTIDE SEQUENCE [LARGE SCALE GENOMIC DNA]</scope>
    <source>
        <strain evidence="8">2184</strain>
    </source>
</reference>
<proteinExistence type="predicted"/>
<dbReference type="PANTHER" id="PTHR42718:SF47">
    <property type="entry name" value="METHYL VIOLOGEN RESISTANCE PROTEIN SMVA"/>
    <property type="match status" value="1"/>
</dbReference>
<keyword evidence="2" id="KW-0813">Transport</keyword>
<gene>
    <name evidence="7" type="ORF">C3E79_09225</name>
</gene>
<dbReference type="EMBL" id="CP026948">
    <property type="protein sequence ID" value="AWB84632.1"/>
    <property type="molecule type" value="Genomic_DNA"/>
</dbReference>
<name>A0A2S0WG19_9CORY</name>
<dbReference type="InterPro" id="IPR011701">
    <property type="entry name" value="MFS"/>
</dbReference>
<organism evidence="7 8">
    <name type="scientific">Corynebacterium liangguodongii</name>
    <dbReference type="NCBI Taxonomy" id="2079535"/>
    <lineage>
        <taxon>Bacteria</taxon>
        <taxon>Bacillati</taxon>
        <taxon>Actinomycetota</taxon>
        <taxon>Actinomycetes</taxon>
        <taxon>Mycobacteriales</taxon>
        <taxon>Corynebacteriaceae</taxon>
        <taxon>Corynebacterium</taxon>
    </lineage>
</organism>
<evidence type="ECO:0000256" key="3">
    <source>
        <dbReference type="ARBA" id="ARBA00022475"/>
    </source>
</evidence>
<comment type="subcellular location">
    <subcellularLocation>
        <location evidence="1">Cell membrane</location>
        <topology evidence="1">Multi-pass membrane protein</topology>
    </subcellularLocation>
</comment>
<dbReference type="GO" id="GO:0005886">
    <property type="term" value="C:plasma membrane"/>
    <property type="evidence" value="ECO:0007669"/>
    <property type="project" value="UniProtKB-SubCell"/>
</dbReference>
<dbReference type="InterPro" id="IPR020846">
    <property type="entry name" value="MFS_dom"/>
</dbReference>
<evidence type="ECO:0000256" key="5">
    <source>
        <dbReference type="ARBA" id="ARBA00022989"/>
    </source>
</evidence>
<evidence type="ECO:0000256" key="6">
    <source>
        <dbReference type="ARBA" id="ARBA00023136"/>
    </source>
</evidence>
<dbReference type="PANTHER" id="PTHR42718">
    <property type="entry name" value="MAJOR FACILITATOR SUPERFAMILY MULTIDRUG TRANSPORTER MFSC"/>
    <property type="match status" value="1"/>
</dbReference>
<dbReference type="PROSITE" id="PS50850">
    <property type="entry name" value="MFS"/>
    <property type="match status" value="1"/>
</dbReference>
<dbReference type="KEGG" id="clia:C3E79_09225"/>